<dbReference type="CDD" id="cd06088">
    <property type="entry name" value="KOW_RPL14"/>
    <property type="match status" value="1"/>
</dbReference>
<keyword evidence="4" id="KW-1185">Reference proteome</keyword>
<dbReference type="EMBL" id="CP096649">
    <property type="protein sequence ID" value="UQK59303.1"/>
    <property type="molecule type" value="Genomic_DNA"/>
</dbReference>
<evidence type="ECO:0000256" key="2">
    <source>
        <dbReference type="ARBA" id="ARBA00023274"/>
    </source>
</evidence>
<sequence>MMRLFLVYDVVDDEHVLLVDGKLRRLEKPKLKKIKHLIVYHTIVEDFQKKVEENSRLTNSQIRKYLEPFLIEEH</sequence>
<dbReference type="InterPro" id="IPR008991">
    <property type="entry name" value="Translation_prot_SH3-like_sf"/>
</dbReference>
<evidence type="ECO:0000256" key="1">
    <source>
        <dbReference type="ARBA" id="ARBA00022980"/>
    </source>
</evidence>
<keyword evidence="2" id="KW-0687">Ribonucleoprotein</keyword>
<organism evidence="3 4">
    <name type="scientific">Fenollaria massiliensis</name>
    <dbReference type="NCBI Taxonomy" id="938288"/>
    <lineage>
        <taxon>Bacteria</taxon>
        <taxon>Bacillati</taxon>
        <taxon>Bacillota</taxon>
        <taxon>Clostridia</taxon>
        <taxon>Eubacteriales</taxon>
        <taxon>Fenollaria</taxon>
    </lineage>
</organism>
<dbReference type="AlphaFoldDB" id="A0A9E7IUW6"/>
<proteinExistence type="predicted"/>
<evidence type="ECO:0000313" key="4">
    <source>
        <dbReference type="Proteomes" id="UP000831151"/>
    </source>
</evidence>
<evidence type="ECO:0000313" key="3">
    <source>
        <dbReference type="EMBL" id="UQK59303.1"/>
    </source>
</evidence>
<dbReference type="GO" id="GO:1990904">
    <property type="term" value="C:ribonucleoprotein complex"/>
    <property type="evidence" value="ECO:0007669"/>
    <property type="project" value="UniProtKB-KW"/>
</dbReference>
<dbReference type="InterPro" id="IPR041985">
    <property type="entry name" value="Ribosomal_eL14_KOW"/>
</dbReference>
<dbReference type="SUPFAM" id="SSF50104">
    <property type="entry name" value="Translation proteins SH3-like domain"/>
    <property type="match status" value="1"/>
</dbReference>
<dbReference type="GO" id="GO:0005840">
    <property type="term" value="C:ribosome"/>
    <property type="evidence" value="ECO:0007669"/>
    <property type="project" value="UniProtKB-KW"/>
</dbReference>
<protein>
    <submittedName>
        <fullName evidence="3">KOW domain-containing RNA-binding protein</fullName>
    </submittedName>
</protein>
<gene>
    <name evidence="3" type="ORF">M1R53_01130</name>
</gene>
<reference evidence="3" key="1">
    <citation type="submission" date="2022-04" db="EMBL/GenBank/DDBJ databases">
        <title>Complete genome sequences of Ezakiella coagulans and Fenollaria massiliensis.</title>
        <authorList>
            <person name="France M.T."/>
            <person name="Clifford J."/>
            <person name="Narina S."/>
            <person name="Rutt L."/>
            <person name="Ravel J."/>
        </authorList>
    </citation>
    <scope>NUCLEOTIDE SEQUENCE</scope>
    <source>
        <strain evidence="3">C0061C2</strain>
    </source>
</reference>
<name>A0A9E7IUW6_9FIRM</name>
<dbReference type="Proteomes" id="UP000831151">
    <property type="component" value="Chromosome"/>
</dbReference>
<dbReference type="KEGG" id="fms:M1R53_01130"/>
<dbReference type="RefSeq" id="WP_249242781.1">
    <property type="nucleotide sequence ID" value="NZ_CP096649.1"/>
</dbReference>
<keyword evidence="1" id="KW-0689">Ribosomal protein</keyword>
<accession>A0A9E7IUW6</accession>